<accession>A0A371HJQ0</accession>
<feature type="domain" description="DUF4219" evidence="2">
    <location>
        <begin position="93"/>
        <end position="118"/>
    </location>
</feature>
<feature type="non-terminal residue" evidence="3">
    <location>
        <position position="1"/>
    </location>
</feature>
<dbReference type="EMBL" id="QJKJ01002415">
    <property type="protein sequence ID" value="RDY02990.1"/>
    <property type="molecule type" value="Genomic_DNA"/>
</dbReference>
<gene>
    <name evidence="3" type="ORF">CR513_13486</name>
</gene>
<evidence type="ECO:0000259" key="2">
    <source>
        <dbReference type="Pfam" id="PF13961"/>
    </source>
</evidence>
<keyword evidence="4" id="KW-1185">Reference proteome</keyword>
<sequence length="173" mass="20320">MTYEELQDPKPLKRYLFLDRKSKEITVGVELGDTMYIGVRQCSHSLQKSDNPILEKQNDGGEKYKKRRESIGSSELKETYSELRDSVSELRDDNRNYDNWCCRMKALLDFQDAWEIVEKGYTLPEDVTILSQHEKEILVKTKKKDQQELTFIYQSLDEVMFEMVSNISTSKEA</sequence>
<organism evidence="3 4">
    <name type="scientific">Mucuna pruriens</name>
    <name type="common">Velvet bean</name>
    <name type="synonym">Dolichos pruriens</name>
    <dbReference type="NCBI Taxonomy" id="157652"/>
    <lineage>
        <taxon>Eukaryota</taxon>
        <taxon>Viridiplantae</taxon>
        <taxon>Streptophyta</taxon>
        <taxon>Embryophyta</taxon>
        <taxon>Tracheophyta</taxon>
        <taxon>Spermatophyta</taxon>
        <taxon>Magnoliopsida</taxon>
        <taxon>eudicotyledons</taxon>
        <taxon>Gunneridae</taxon>
        <taxon>Pentapetalae</taxon>
        <taxon>rosids</taxon>
        <taxon>fabids</taxon>
        <taxon>Fabales</taxon>
        <taxon>Fabaceae</taxon>
        <taxon>Papilionoideae</taxon>
        <taxon>50 kb inversion clade</taxon>
        <taxon>NPAAA clade</taxon>
        <taxon>indigoferoid/millettioid clade</taxon>
        <taxon>Phaseoleae</taxon>
        <taxon>Mucuna</taxon>
    </lineage>
</organism>
<reference evidence="3" key="1">
    <citation type="submission" date="2018-05" db="EMBL/GenBank/DDBJ databases">
        <title>Draft genome of Mucuna pruriens seed.</title>
        <authorList>
            <person name="Nnadi N.E."/>
            <person name="Vos R."/>
            <person name="Hasami M.H."/>
            <person name="Devisetty U.K."/>
            <person name="Aguiy J.C."/>
        </authorList>
    </citation>
    <scope>NUCLEOTIDE SEQUENCE [LARGE SCALE GENOMIC DNA]</scope>
    <source>
        <strain evidence="3">JCA_2017</strain>
    </source>
</reference>
<name>A0A371HJQ0_MUCPR</name>
<evidence type="ECO:0000313" key="3">
    <source>
        <dbReference type="EMBL" id="RDY02990.1"/>
    </source>
</evidence>
<evidence type="ECO:0000256" key="1">
    <source>
        <dbReference type="SAM" id="MobiDB-lite"/>
    </source>
</evidence>
<feature type="region of interest" description="Disordered" evidence="1">
    <location>
        <begin position="48"/>
        <end position="68"/>
    </location>
</feature>
<comment type="caution">
    <text evidence="3">The sequence shown here is derived from an EMBL/GenBank/DDBJ whole genome shotgun (WGS) entry which is preliminary data.</text>
</comment>
<dbReference type="InterPro" id="IPR025314">
    <property type="entry name" value="DUF4219"/>
</dbReference>
<dbReference type="Proteomes" id="UP000257109">
    <property type="component" value="Unassembled WGS sequence"/>
</dbReference>
<dbReference type="AlphaFoldDB" id="A0A371HJQ0"/>
<protein>
    <recommendedName>
        <fullName evidence="2">DUF4219 domain-containing protein</fullName>
    </recommendedName>
</protein>
<proteinExistence type="predicted"/>
<evidence type="ECO:0000313" key="4">
    <source>
        <dbReference type="Proteomes" id="UP000257109"/>
    </source>
</evidence>
<dbReference type="Pfam" id="PF13961">
    <property type="entry name" value="DUF4219"/>
    <property type="match status" value="1"/>
</dbReference>
<dbReference type="OrthoDB" id="8063676at2759"/>